<dbReference type="AlphaFoldDB" id="Q0F2H3"/>
<evidence type="ECO:0000313" key="1">
    <source>
        <dbReference type="EMBL" id="EAU55577.1"/>
    </source>
</evidence>
<sequence>MKTYANQTADRGHAGIHADARASNRFAGWKATLPSQLCHSWCNWQSNLITAQKA</sequence>
<dbReference type="InParanoid" id="Q0F2H3"/>
<dbReference type="HOGENOM" id="CLU_3045104_0_0_0"/>
<proteinExistence type="predicted"/>
<evidence type="ECO:0000313" key="2">
    <source>
        <dbReference type="Proteomes" id="UP000005297"/>
    </source>
</evidence>
<dbReference type="EMBL" id="AATS01000002">
    <property type="protein sequence ID" value="EAU55577.1"/>
    <property type="molecule type" value="Genomic_DNA"/>
</dbReference>
<comment type="caution">
    <text evidence="1">The sequence shown here is derived from an EMBL/GenBank/DDBJ whole genome shotgun (WGS) entry which is preliminary data.</text>
</comment>
<reference evidence="1 2" key="1">
    <citation type="submission" date="2006-09" db="EMBL/GenBank/DDBJ databases">
        <authorList>
            <person name="Emerson D."/>
            <person name="Ferriera S."/>
            <person name="Johnson J."/>
            <person name="Kravitz S."/>
            <person name="Halpern A."/>
            <person name="Remington K."/>
            <person name="Beeson K."/>
            <person name="Tran B."/>
            <person name="Rogers Y.-H."/>
            <person name="Friedman R."/>
            <person name="Venter J.C."/>
        </authorList>
    </citation>
    <scope>NUCLEOTIDE SEQUENCE [LARGE SCALE GENOMIC DNA]</scope>
    <source>
        <strain evidence="1 2">PV-1</strain>
    </source>
</reference>
<protein>
    <submittedName>
        <fullName evidence="1">Uncharacterized protein</fullName>
    </submittedName>
</protein>
<accession>Q0F2H3</accession>
<dbReference type="Proteomes" id="UP000005297">
    <property type="component" value="Unassembled WGS sequence"/>
</dbReference>
<organism evidence="1 2">
    <name type="scientific">Mariprofundus ferrooxydans PV-1</name>
    <dbReference type="NCBI Taxonomy" id="314345"/>
    <lineage>
        <taxon>Bacteria</taxon>
        <taxon>Pseudomonadati</taxon>
        <taxon>Pseudomonadota</taxon>
        <taxon>Candidatius Mariprofundia</taxon>
        <taxon>Mariprofundales</taxon>
        <taxon>Mariprofundaceae</taxon>
        <taxon>Mariprofundus</taxon>
    </lineage>
</organism>
<name>Q0F2H3_9PROT</name>
<gene>
    <name evidence="1" type="ORF">SPV1_01477</name>
</gene>
<keyword evidence="2" id="KW-1185">Reference proteome</keyword>